<dbReference type="GO" id="GO:0006412">
    <property type="term" value="P:translation"/>
    <property type="evidence" value="ECO:0007669"/>
    <property type="project" value="UniProtKB-UniRule"/>
</dbReference>
<dbReference type="InterPro" id="IPR023574">
    <property type="entry name" value="Ribosomal_uL4_dom_sf"/>
</dbReference>
<evidence type="ECO:0000256" key="1">
    <source>
        <dbReference type="ARBA" id="ARBA00010528"/>
    </source>
</evidence>
<keyword evidence="4 6" id="KW-0687">Ribonucleoprotein</keyword>
<name>A0A1U7NLE6_9FIRM</name>
<dbReference type="GO" id="GO:0019843">
    <property type="term" value="F:rRNA binding"/>
    <property type="evidence" value="ECO:0007669"/>
    <property type="project" value="UniProtKB-UniRule"/>
</dbReference>
<keyword evidence="6" id="KW-0699">rRNA-binding</keyword>
<dbReference type="InterPro" id="IPR002136">
    <property type="entry name" value="Ribosomal_uL4"/>
</dbReference>
<dbReference type="NCBIfam" id="TIGR03953">
    <property type="entry name" value="rplD_bact"/>
    <property type="match status" value="1"/>
</dbReference>
<keyword evidence="3 6" id="KW-0689">Ribosomal protein</keyword>
<evidence type="ECO:0000256" key="5">
    <source>
        <dbReference type="ARBA" id="ARBA00035244"/>
    </source>
</evidence>
<evidence type="ECO:0000256" key="7">
    <source>
        <dbReference type="SAM" id="MobiDB-lite"/>
    </source>
</evidence>
<dbReference type="Gene3D" id="3.40.1370.10">
    <property type="match status" value="1"/>
</dbReference>
<feature type="region of interest" description="Disordered" evidence="7">
    <location>
        <begin position="44"/>
        <end position="78"/>
    </location>
</feature>
<dbReference type="AlphaFoldDB" id="A0A1U7NLE6"/>
<evidence type="ECO:0000313" key="8">
    <source>
        <dbReference type="EMBL" id="OLU45549.1"/>
    </source>
</evidence>
<dbReference type="InterPro" id="IPR013005">
    <property type="entry name" value="Ribosomal_uL4-like"/>
</dbReference>
<dbReference type="SUPFAM" id="SSF52166">
    <property type="entry name" value="Ribosomal protein L4"/>
    <property type="match status" value="1"/>
</dbReference>
<dbReference type="RefSeq" id="WP_076341780.1">
    <property type="nucleotide sequence ID" value="NZ_CAJTMI010000033.1"/>
</dbReference>
<organism evidence="8 9">
    <name type="scientific">Dubosiella newyorkensis</name>
    <dbReference type="NCBI Taxonomy" id="1862672"/>
    <lineage>
        <taxon>Bacteria</taxon>
        <taxon>Bacillati</taxon>
        <taxon>Bacillota</taxon>
        <taxon>Erysipelotrichia</taxon>
        <taxon>Erysipelotrichales</taxon>
        <taxon>Erysipelotrichaceae</taxon>
        <taxon>Dubosiella</taxon>
    </lineage>
</organism>
<protein>
    <recommendedName>
        <fullName evidence="5 6">Large ribosomal subunit protein uL4</fullName>
    </recommendedName>
</protein>
<feature type="compositionally biased region" description="Basic residues" evidence="7">
    <location>
        <begin position="60"/>
        <end position="71"/>
    </location>
</feature>
<gene>
    <name evidence="6" type="primary">rplD</name>
    <name evidence="8" type="ORF">BO225_08225</name>
</gene>
<comment type="caution">
    <text evidence="8">The sequence shown here is derived from an EMBL/GenBank/DDBJ whole genome shotgun (WGS) entry which is preliminary data.</text>
</comment>
<evidence type="ECO:0000256" key="6">
    <source>
        <dbReference type="HAMAP-Rule" id="MF_01328"/>
    </source>
</evidence>
<dbReference type="Proteomes" id="UP000186705">
    <property type="component" value="Unassembled WGS sequence"/>
</dbReference>
<dbReference type="GO" id="GO:1990904">
    <property type="term" value="C:ribonucleoprotein complex"/>
    <property type="evidence" value="ECO:0007669"/>
    <property type="project" value="UniProtKB-KW"/>
</dbReference>
<accession>A0A1U7NLE6</accession>
<comment type="similarity">
    <text evidence="1 6">Belongs to the universal ribosomal protein uL4 family.</text>
</comment>
<keyword evidence="9" id="KW-1185">Reference proteome</keyword>
<dbReference type="EMBL" id="MPKA01000085">
    <property type="protein sequence ID" value="OLU45549.1"/>
    <property type="molecule type" value="Genomic_DNA"/>
</dbReference>
<dbReference type="PANTHER" id="PTHR10746">
    <property type="entry name" value="50S RIBOSOMAL PROTEIN L4"/>
    <property type="match status" value="1"/>
</dbReference>
<sequence length="209" mass="22566">MATLDVINQTGDVVGSIDLNDEVFGIVPNQQALFDALVMQQAARRQGTASTRGRSEVRGGGRKPYRQKGTGRARQGSIRAPQYRGGGTVFGAHPRSYGYRLNKKVRRLALKSALSDKVLAEAMNVMDTLELAAPKTKDFVAVVEAIKAPYKTLFVLGENENNVNAMLSARNIPGVSMMTSKGINVYDLVNANRIVVTSAAVKEIEEALA</sequence>
<proteinExistence type="inferred from homology"/>
<evidence type="ECO:0000256" key="3">
    <source>
        <dbReference type="ARBA" id="ARBA00022980"/>
    </source>
</evidence>
<dbReference type="PANTHER" id="PTHR10746:SF6">
    <property type="entry name" value="LARGE RIBOSOMAL SUBUNIT PROTEIN UL4M"/>
    <property type="match status" value="1"/>
</dbReference>
<keyword evidence="6" id="KW-0694">RNA-binding</keyword>
<dbReference type="GO" id="GO:0005840">
    <property type="term" value="C:ribosome"/>
    <property type="evidence" value="ECO:0007669"/>
    <property type="project" value="UniProtKB-KW"/>
</dbReference>
<comment type="function">
    <text evidence="6">One of the primary rRNA binding proteins, this protein initially binds near the 5'-end of the 23S rRNA. It is important during the early stages of 50S assembly. It makes multiple contacts with different domains of the 23S rRNA in the assembled 50S subunit and ribosome.</text>
</comment>
<reference evidence="8 9" key="1">
    <citation type="submission" date="2016-11" db="EMBL/GenBank/DDBJ databases">
        <title>Description of two novel members of the family Erysipelotrichaceae: Ileibacterium lipovorans gen. nov., sp. nov. and Dubosiella newyorkensis, gen. nov., sp. nov.</title>
        <authorList>
            <person name="Cox L.M."/>
            <person name="Sohn J."/>
            <person name="Tyrrell K.L."/>
            <person name="Citron D.M."/>
            <person name="Lawson P.A."/>
            <person name="Patel N.B."/>
            <person name="Iizumi T."/>
            <person name="Perez-Perez G.I."/>
            <person name="Goldstein E.J."/>
            <person name="Blaser M.J."/>
        </authorList>
    </citation>
    <scope>NUCLEOTIDE SEQUENCE [LARGE SCALE GENOMIC DNA]</scope>
    <source>
        <strain evidence="8 9">NYU-BL-A4</strain>
    </source>
</reference>
<comment type="subunit">
    <text evidence="2 6">Part of the 50S ribosomal subunit.</text>
</comment>
<evidence type="ECO:0000256" key="2">
    <source>
        <dbReference type="ARBA" id="ARBA00011838"/>
    </source>
</evidence>
<dbReference type="OrthoDB" id="9803201at2"/>
<comment type="function">
    <text evidence="6">Forms part of the polypeptide exit tunnel.</text>
</comment>
<dbReference type="Pfam" id="PF00573">
    <property type="entry name" value="Ribosomal_L4"/>
    <property type="match status" value="1"/>
</dbReference>
<evidence type="ECO:0000313" key="9">
    <source>
        <dbReference type="Proteomes" id="UP000186705"/>
    </source>
</evidence>
<dbReference type="STRING" id="1862672.BO225_08225"/>
<dbReference type="GO" id="GO:0003735">
    <property type="term" value="F:structural constituent of ribosome"/>
    <property type="evidence" value="ECO:0007669"/>
    <property type="project" value="InterPro"/>
</dbReference>
<dbReference type="GeneID" id="78275923"/>
<evidence type="ECO:0000256" key="4">
    <source>
        <dbReference type="ARBA" id="ARBA00023274"/>
    </source>
</evidence>
<dbReference type="HAMAP" id="MF_01328_B">
    <property type="entry name" value="Ribosomal_uL4_B"/>
    <property type="match status" value="1"/>
</dbReference>